<protein>
    <submittedName>
        <fullName evidence="3">Uncharacterized protein</fullName>
    </submittedName>
</protein>
<feature type="region of interest" description="Disordered" evidence="1">
    <location>
        <begin position="98"/>
        <end position="119"/>
    </location>
</feature>
<feature type="compositionally biased region" description="Basic and acidic residues" evidence="1">
    <location>
        <begin position="620"/>
        <end position="656"/>
    </location>
</feature>
<feature type="compositionally biased region" description="Polar residues" evidence="1">
    <location>
        <begin position="98"/>
        <end position="107"/>
    </location>
</feature>
<evidence type="ECO:0000256" key="1">
    <source>
        <dbReference type="SAM" id="MobiDB-lite"/>
    </source>
</evidence>
<keyword evidence="2" id="KW-0812">Transmembrane</keyword>
<reference evidence="3 4" key="1">
    <citation type="submission" date="2014-08" db="EMBL/GenBank/DDBJ databases">
        <title>Complete genome sequence of Corynebacterium frankenforstense ST18(T) (=DSM 45800(T)), isolated from raw cow milk.</title>
        <authorList>
            <person name="Ruckert C."/>
            <person name="Albersmeier A."/>
            <person name="Winkler A."/>
            <person name="Lipski A."/>
            <person name="Kalinowski J."/>
        </authorList>
    </citation>
    <scope>NUCLEOTIDE SEQUENCE [LARGE SCALE GENOMIC DNA]</scope>
    <source>
        <strain evidence="3 4">ST18</strain>
    </source>
</reference>
<dbReference type="Proteomes" id="UP000185434">
    <property type="component" value="Chromosome"/>
</dbReference>
<feature type="transmembrane region" description="Helical" evidence="2">
    <location>
        <begin position="687"/>
        <end position="711"/>
    </location>
</feature>
<evidence type="ECO:0000313" key="3">
    <source>
        <dbReference type="EMBL" id="APT88526.1"/>
    </source>
</evidence>
<feature type="region of interest" description="Disordered" evidence="1">
    <location>
        <begin position="586"/>
        <end position="657"/>
    </location>
</feature>
<keyword evidence="2" id="KW-1133">Transmembrane helix</keyword>
<dbReference type="AlphaFoldDB" id="A0A1L7CRR5"/>
<dbReference type="KEGG" id="cfk:CFRA_03685"/>
<dbReference type="EMBL" id="CP009247">
    <property type="protein sequence ID" value="APT88526.1"/>
    <property type="molecule type" value="Genomic_DNA"/>
</dbReference>
<keyword evidence="2" id="KW-0472">Membrane</keyword>
<dbReference type="STRING" id="1437875.CFRA_03685"/>
<gene>
    <name evidence="3" type="ORF">CFRA_03685</name>
</gene>
<evidence type="ECO:0000256" key="2">
    <source>
        <dbReference type="SAM" id="Phobius"/>
    </source>
</evidence>
<proteinExistence type="predicted"/>
<feature type="transmembrane region" description="Helical" evidence="2">
    <location>
        <begin position="661"/>
        <end position="681"/>
    </location>
</feature>
<dbReference type="RefSeq" id="WP_075663499.1">
    <property type="nucleotide sequence ID" value="NZ_CP009247.1"/>
</dbReference>
<organism evidence="3 4">
    <name type="scientific">Corynebacterium frankenforstense DSM 45800</name>
    <dbReference type="NCBI Taxonomy" id="1437875"/>
    <lineage>
        <taxon>Bacteria</taxon>
        <taxon>Bacillati</taxon>
        <taxon>Actinomycetota</taxon>
        <taxon>Actinomycetes</taxon>
        <taxon>Mycobacteriales</taxon>
        <taxon>Corynebacteriaceae</taxon>
        <taxon>Corynebacterium</taxon>
    </lineage>
</organism>
<accession>A0A1L7CRR5</accession>
<feature type="compositionally biased region" description="Basic and acidic residues" evidence="1">
    <location>
        <begin position="588"/>
        <end position="613"/>
    </location>
</feature>
<feature type="compositionally biased region" description="Basic and acidic residues" evidence="1">
    <location>
        <begin position="110"/>
        <end position="119"/>
    </location>
</feature>
<sequence length="782" mass="88733">MTKGAEADGKKSGGRSHSTWNAGELAWVPEGYLTDELPDWRIASFAIILPMPQLFGGCSEDGGDERLLDLAGKEIAGRPWRPGRFKGMKGVEVLWQRGTSNSDSGSDSPKWGEHPAGENRWDNMKSTFYHGAKSRFPGGLREAVGAEFSDCDLKSRNDGDDFRAPETWADVGVRHKHRMHMHNVTFDGDDEVTFELADEVDGKERRNGASCELKAVEVLEYQDVRVHEDFRNSDRKSDEPTPGANLLTESAREVSVICRFLVLHVWAQNCSSWQLERLSQSLSRPRGKFTAYTRDEEKIEKFSPVSHFAGLAIDGIWPEEKSAPIKLKSGGFLDYVTMEDREAGKGNEPGAPTLSERQYSRPQRVVVAIPAKAQVAPFPEVENYLLRAEEEGEETDVAWSDADICAWQLSTGADRYFDAVPDFHRAVARPTDVPLEHWRVSSATEGFAMVRIDTADPVAGKFWSLVPTRYVDLIVLQMRALETISMLTTNLRNCRVSGKAPGNESEGCFLDEVRGNLGRLQQIQTDFVEFRDRLWFSSVYRHPFDERLMLDTKCSLGLDIMFKDFTEELALREEIYNAQFSILGTEQQRAESRRRQQRQEDERKQEQKREHEWQVQQQQRQEDQERRAREQQEEDAHRRRRQEEREEEQQRREKSSSRMNLALACASAFIGAPAIVDIMGVEKDPLALLWTVGIALVIFALVGLFITFMEAPGTRKAFIKRNWNKFLFLCGMESRREAAGEEPPRSSVEDALQVDQGQPVAELAPDLGHAGDLREAETRVQA</sequence>
<dbReference type="OrthoDB" id="4411173at2"/>
<keyword evidence="4" id="KW-1185">Reference proteome</keyword>
<name>A0A1L7CRR5_9CORY</name>
<evidence type="ECO:0000313" key="4">
    <source>
        <dbReference type="Proteomes" id="UP000185434"/>
    </source>
</evidence>